<feature type="domain" description="Glycosyl transferase family 1" evidence="3">
    <location>
        <begin position="212"/>
        <end position="355"/>
    </location>
</feature>
<name>A0A7M1B8X6_9BACT</name>
<gene>
    <name evidence="5" type="ORF">FM071_07410</name>
</gene>
<dbReference type="InterPro" id="IPR001296">
    <property type="entry name" value="Glyco_trans_1"/>
</dbReference>
<reference evidence="5 6" key="1">
    <citation type="submission" date="2019-07" db="EMBL/GenBank/DDBJ databases">
        <title>Sulfurimonas paralvinellae sp. nov., a novel mesophilic, hydrogen- and sulfur-oxidizing chemolithoautotroph within the Epsilonproteo- bacteria isolated from a deep-sea hydrothermal vent polychaete nest, reclassification of Thiomicrospira denitrificans as Sulfurimonas denitrificans comb. nov. and emended description of the genus Sulfurimonas.</title>
        <authorList>
            <person name="Wang S."/>
            <person name="Jiang L."/>
            <person name="Shao Z."/>
        </authorList>
    </citation>
    <scope>NUCLEOTIDE SEQUENCE [LARGE SCALE GENOMIC DNA]</scope>
    <source>
        <strain evidence="5 6">GO25</strain>
    </source>
</reference>
<dbReference type="GO" id="GO:0016757">
    <property type="term" value="F:glycosyltransferase activity"/>
    <property type="evidence" value="ECO:0007669"/>
    <property type="project" value="InterPro"/>
</dbReference>
<protein>
    <submittedName>
        <fullName evidence="5">Glycosyltransferase</fullName>
    </submittedName>
</protein>
<dbReference type="AlphaFoldDB" id="A0A7M1B8X6"/>
<dbReference type="KEGG" id="spal:FM071_07410"/>
<dbReference type="SUPFAM" id="SSF53756">
    <property type="entry name" value="UDP-Glycosyltransferase/glycogen phosphorylase"/>
    <property type="match status" value="1"/>
</dbReference>
<dbReference type="EMBL" id="CP041406">
    <property type="protein sequence ID" value="QOP46125.1"/>
    <property type="molecule type" value="Genomic_DNA"/>
</dbReference>
<organism evidence="5 6">
    <name type="scientific">Sulfurimonas paralvinellae</name>
    <dbReference type="NCBI Taxonomy" id="317658"/>
    <lineage>
        <taxon>Bacteria</taxon>
        <taxon>Pseudomonadati</taxon>
        <taxon>Campylobacterota</taxon>
        <taxon>Epsilonproteobacteria</taxon>
        <taxon>Campylobacterales</taxon>
        <taxon>Sulfurimonadaceae</taxon>
        <taxon>Sulfurimonas</taxon>
    </lineage>
</organism>
<dbReference type="PANTHER" id="PTHR46401:SF2">
    <property type="entry name" value="GLYCOSYLTRANSFERASE WBBK-RELATED"/>
    <property type="match status" value="1"/>
</dbReference>
<evidence type="ECO:0000313" key="6">
    <source>
        <dbReference type="Proteomes" id="UP000593580"/>
    </source>
</evidence>
<dbReference type="CDD" id="cd03811">
    <property type="entry name" value="GT4_GT28_WabH-like"/>
    <property type="match status" value="1"/>
</dbReference>
<evidence type="ECO:0000256" key="1">
    <source>
        <dbReference type="ARBA" id="ARBA00022679"/>
    </source>
</evidence>
<evidence type="ECO:0000259" key="3">
    <source>
        <dbReference type="Pfam" id="PF00534"/>
    </source>
</evidence>
<keyword evidence="6" id="KW-1185">Reference proteome</keyword>
<dbReference type="PANTHER" id="PTHR46401">
    <property type="entry name" value="GLYCOSYLTRANSFERASE WBBK-RELATED"/>
    <property type="match status" value="1"/>
</dbReference>
<keyword evidence="2" id="KW-0472">Membrane</keyword>
<keyword evidence="2" id="KW-1133">Transmembrane helix</keyword>
<proteinExistence type="predicted"/>
<keyword evidence="1 5" id="KW-0808">Transferase</keyword>
<feature type="transmembrane region" description="Helical" evidence="2">
    <location>
        <begin position="137"/>
        <end position="154"/>
    </location>
</feature>
<dbReference type="Pfam" id="PF00534">
    <property type="entry name" value="Glycos_transf_1"/>
    <property type="match status" value="1"/>
</dbReference>
<dbReference type="Gene3D" id="3.40.50.2000">
    <property type="entry name" value="Glycogen Phosphorylase B"/>
    <property type="match status" value="2"/>
</dbReference>
<evidence type="ECO:0000313" key="5">
    <source>
        <dbReference type="EMBL" id="QOP46125.1"/>
    </source>
</evidence>
<dbReference type="RefSeq" id="WP_193110293.1">
    <property type="nucleotide sequence ID" value="NZ_CP041406.1"/>
</dbReference>
<feature type="transmembrane region" description="Helical" evidence="2">
    <location>
        <begin position="64"/>
        <end position="82"/>
    </location>
</feature>
<accession>A0A7M1B8X6</accession>
<evidence type="ECO:0000256" key="2">
    <source>
        <dbReference type="SAM" id="Phobius"/>
    </source>
</evidence>
<keyword evidence="2" id="KW-0812">Transmembrane</keyword>
<dbReference type="Pfam" id="PF13439">
    <property type="entry name" value="Glyco_transf_4"/>
    <property type="match status" value="1"/>
</dbReference>
<feature type="domain" description="Glycosyltransferase subfamily 4-like N-terminal" evidence="4">
    <location>
        <begin position="12"/>
        <end position="198"/>
    </location>
</feature>
<dbReference type="InterPro" id="IPR028098">
    <property type="entry name" value="Glyco_trans_4-like_N"/>
</dbReference>
<sequence length="382" mass="44221">MRVAVVVRSLKIGGMERSAINIAQAFADEGHESHLIYFRSKNAALKPKENVYLHHFDIEKFMKLSVIGLVWMIYCKLANILIRHSYFFWHGMFASWIFKYKIYQLERKYGKFDLIILRGQGTFESVWMLKDDRLKQVSVSMFIFTGGIIKNFFLRRLYDQKHIIAISNGIKRKIEEVAKIAHFQPKSLNVIYNPMDVALVRQRALEYVPDIDEEYILYFGRITPNKNVGLLIDAYNYAKTKLSLNKKLVIIGNGPKYEDIKKQIQSYSLEDDIIMLGALSNPYPWVKAAKLVVFTSKAEGLGNVLLETLACHTPIVSVKTVGGPEDIMCGELRHYRVDFDKEVLATKIVEVLKNGVDIDFDKYLQKFQPAFVVQRFKEVYHL</sequence>
<evidence type="ECO:0000259" key="4">
    <source>
        <dbReference type="Pfam" id="PF13439"/>
    </source>
</evidence>
<dbReference type="Proteomes" id="UP000593580">
    <property type="component" value="Chromosome"/>
</dbReference>